<feature type="compositionally biased region" description="Basic and acidic residues" evidence="1">
    <location>
        <begin position="54"/>
        <end position="64"/>
    </location>
</feature>
<dbReference type="Proteomes" id="UP000053825">
    <property type="component" value="Unassembled WGS sequence"/>
</dbReference>
<gene>
    <name evidence="3" type="ORF">WH47_10737</name>
</gene>
<sequence>MRGVHGTISVALLATTLAVFLRVSMANPRLSLQCKNIARDVILNSCKGPRIKRSTENENLEKMNENLPKLTKPDVTVQRDDEPRAKPEKRQFFVDTGLHPIRYEHDFKSDVFHQSELSIPGLITKEDTYEKVIDVTYRPDRYLGWFPRSMIIPATYEPTGLLLKPVVDSDDLLGFHLSSEELDELHEEVGDRLARNSKDVNKKIFQHVATKCCPNAKLCYDNPSMIPCMGY</sequence>
<name>A0A0L7RBZ4_9HYME</name>
<dbReference type="EMBL" id="KQ414616">
    <property type="protein sequence ID" value="KOC68497.1"/>
    <property type="molecule type" value="Genomic_DNA"/>
</dbReference>
<feature type="region of interest" description="Disordered" evidence="1">
    <location>
        <begin position="54"/>
        <end position="85"/>
    </location>
</feature>
<evidence type="ECO:0000313" key="4">
    <source>
        <dbReference type="Proteomes" id="UP000053825"/>
    </source>
</evidence>
<proteinExistence type="predicted"/>
<dbReference type="OrthoDB" id="7700996at2759"/>
<keyword evidence="2" id="KW-0732">Signal</keyword>
<evidence type="ECO:0000256" key="1">
    <source>
        <dbReference type="SAM" id="MobiDB-lite"/>
    </source>
</evidence>
<accession>A0A0L7RBZ4</accession>
<organism evidence="3 4">
    <name type="scientific">Habropoda laboriosa</name>
    <dbReference type="NCBI Taxonomy" id="597456"/>
    <lineage>
        <taxon>Eukaryota</taxon>
        <taxon>Metazoa</taxon>
        <taxon>Ecdysozoa</taxon>
        <taxon>Arthropoda</taxon>
        <taxon>Hexapoda</taxon>
        <taxon>Insecta</taxon>
        <taxon>Pterygota</taxon>
        <taxon>Neoptera</taxon>
        <taxon>Endopterygota</taxon>
        <taxon>Hymenoptera</taxon>
        <taxon>Apocrita</taxon>
        <taxon>Aculeata</taxon>
        <taxon>Apoidea</taxon>
        <taxon>Anthophila</taxon>
        <taxon>Apidae</taxon>
        <taxon>Habropoda</taxon>
    </lineage>
</organism>
<dbReference type="AlphaFoldDB" id="A0A0L7RBZ4"/>
<keyword evidence="4" id="KW-1185">Reference proteome</keyword>
<evidence type="ECO:0000256" key="2">
    <source>
        <dbReference type="SAM" id="SignalP"/>
    </source>
</evidence>
<feature type="chain" id="PRO_5005575229" evidence="2">
    <location>
        <begin position="27"/>
        <end position="231"/>
    </location>
</feature>
<protein>
    <submittedName>
        <fullName evidence="3">Uncharacterized protein</fullName>
    </submittedName>
</protein>
<reference evidence="3 4" key="1">
    <citation type="submission" date="2015-07" db="EMBL/GenBank/DDBJ databases">
        <title>The genome of Habropoda laboriosa.</title>
        <authorList>
            <person name="Pan H."/>
            <person name="Kapheim K."/>
        </authorList>
    </citation>
    <scope>NUCLEOTIDE SEQUENCE [LARGE SCALE GENOMIC DNA]</scope>
    <source>
        <strain evidence="3">0110345459</strain>
    </source>
</reference>
<evidence type="ECO:0000313" key="3">
    <source>
        <dbReference type="EMBL" id="KOC68497.1"/>
    </source>
</evidence>
<feature type="signal peptide" evidence="2">
    <location>
        <begin position="1"/>
        <end position="26"/>
    </location>
</feature>